<evidence type="ECO:0000256" key="3">
    <source>
        <dbReference type="ARBA" id="ARBA00022801"/>
    </source>
</evidence>
<sequence length="518" mass="59067">MTPSSFLSSIALCMIASNATPIILPHTEPPLIRDHPFMVIWNAPTDKCQKLEIPLDTAVFQAVTTPNPVPGQFLTIFYEDRLGLYPKVDIVQRKQYKGGVPQNGNLTEHLLKAKRQIDRSISEDNSPGLAVIDWESWRPLWDQNWGSKRIYKSLSINKAMQIAPFLSSDKIAEVAKKQFQLAGHRFMEETISLGILERPSRRWGFYLLPDCFNYDWQKKDYTGKCPKKVQNQNDQLMWLWKASTALFPSVYLHLSMRNSPKAALFVRNRVLEALRVAALPKRSYTVPIYVYSRPLYRDQTEIFQSKTDLVSTIGESAAVGASGVVMWGGVRDYNNKAKCLRILVEKYEIHLLHKLAMFLHPKLKSLKLLVEEHSMETVHNEVRRLVNDIKERRASPTQRVATVSSAPPEKRARQSEGLSDVEDSSSSDECTQDEVNAYIDFKSPREENFDVLSWWKEHATRFPNVAHIARSILSIPASSAASERDFSTAGFVVSERRSQLKPGTVDDILFLHSNLKKH</sequence>
<dbReference type="GO" id="GO:0030214">
    <property type="term" value="P:hyaluronan catabolic process"/>
    <property type="evidence" value="ECO:0007669"/>
    <property type="project" value="TreeGrafter"/>
</dbReference>
<dbReference type="EMBL" id="JAPTMU010000112">
    <property type="protein sequence ID" value="KAJ4921596.1"/>
    <property type="molecule type" value="Genomic_DNA"/>
</dbReference>
<reference evidence="10" key="1">
    <citation type="submission" date="2022-11" db="EMBL/GenBank/DDBJ databases">
        <title>Chromosome-level genome of Pogonophryne albipinna.</title>
        <authorList>
            <person name="Jo E."/>
        </authorList>
    </citation>
    <scope>NUCLEOTIDE SEQUENCE</scope>
    <source>
        <strain evidence="10">SGF0006</strain>
        <tissue evidence="10">Muscle</tissue>
    </source>
</reference>
<feature type="compositionally biased region" description="Polar residues" evidence="7">
    <location>
        <begin position="395"/>
        <end position="405"/>
    </location>
</feature>
<evidence type="ECO:0000256" key="1">
    <source>
        <dbReference type="ARBA" id="ARBA00000251"/>
    </source>
</evidence>
<keyword evidence="4" id="KW-1015">Disulfide bond</keyword>
<evidence type="ECO:0000313" key="11">
    <source>
        <dbReference type="Proteomes" id="UP001219934"/>
    </source>
</evidence>
<dbReference type="GO" id="GO:0046983">
    <property type="term" value="F:protein dimerization activity"/>
    <property type="evidence" value="ECO:0007669"/>
    <property type="project" value="InterPro"/>
</dbReference>
<dbReference type="InterPro" id="IPR013785">
    <property type="entry name" value="Aldolase_TIM"/>
</dbReference>
<dbReference type="FunFam" id="3.20.20.70:FF:000065">
    <property type="entry name" value="Hyaluronidase"/>
    <property type="match status" value="1"/>
</dbReference>
<accession>A0AAD6F520</accession>
<evidence type="ECO:0000256" key="2">
    <source>
        <dbReference type="ARBA" id="ARBA00008871"/>
    </source>
</evidence>
<dbReference type="GO" id="GO:0004415">
    <property type="term" value="F:hyalurononglucosaminidase activity"/>
    <property type="evidence" value="ECO:0007669"/>
    <property type="project" value="UniProtKB-UniRule"/>
</dbReference>
<dbReference type="PANTHER" id="PTHR11769:SF20">
    <property type="entry name" value="HYALURONIDASE PH-20"/>
    <property type="match status" value="1"/>
</dbReference>
<dbReference type="InterPro" id="IPR017853">
    <property type="entry name" value="GH"/>
</dbReference>
<dbReference type="AlphaFoldDB" id="A0AAD6F520"/>
<dbReference type="SUPFAM" id="SSF51445">
    <property type="entry name" value="(Trans)glycosidases"/>
    <property type="match status" value="1"/>
</dbReference>
<dbReference type="GO" id="GO:0001669">
    <property type="term" value="C:acrosomal vesicle"/>
    <property type="evidence" value="ECO:0007669"/>
    <property type="project" value="TreeGrafter"/>
</dbReference>
<keyword evidence="3 6" id="KW-0378">Hydrolase</keyword>
<feature type="compositionally biased region" description="Acidic residues" evidence="7">
    <location>
        <begin position="419"/>
        <end position="430"/>
    </location>
</feature>
<dbReference type="GO" id="GO:0005975">
    <property type="term" value="P:carbohydrate metabolic process"/>
    <property type="evidence" value="ECO:0007669"/>
    <property type="project" value="InterPro"/>
</dbReference>
<dbReference type="InterPro" id="IPR008906">
    <property type="entry name" value="HATC_C_dom"/>
</dbReference>
<feature type="signal peptide" evidence="8">
    <location>
        <begin position="1"/>
        <end position="19"/>
    </location>
</feature>
<dbReference type="SUPFAM" id="SSF53098">
    <property type="entry name" value="Ribonuclease H-like"/>
    <property type="match status" value="1"/>
</dbReference>
<evidence type="ECO:0000256" key="4">
    <source>
        <dbReference type="ARBA" id="ARBA00023157"/>
    </source>
</evidence>
<feature type="region of interest" description="Disordered" evidence="7">
    <location>
        <begin position="393"/>
        <end position="430"/>
    </location>
</feature>
<dbReference type="Gene3D" id="3.20.20.70">
    <property type="entry name" value="Aldolase class I"/>
    <property type="match status" value="1"/>
</dbReference>
<comment type="similarity">
    <text evidence="2 6">Belongs to the glycosyl hydrolase 56 family.</text>
</comment>
<name>A0AAD6F520_9TELE</name>
<feature type="domain" description="HAT C-terminal dimerisation" evidence="9">
    <location>
        <begin position="436"/>
        <end position="515"/>
    </location>
</feature>
<evidence type="ECO:0000256" key="5">
    <source>
        <dbReference type="ARBA" id="ARBA00023295"/>
    </source>
</evidence>
<feature type="chain" id="PRO_5042210842" description="Hyaluronidase" evidence="8">
    <location>
        <begin position="20"/>
        <end position="518"/>
    </location>
</feature>
<comment type="caution">
    <text evidence="10">The sequence shown here is derived from an EMBL/GenBank/DDBJ whole genome shotgun (WGS) entry which is preliminary data.</text>
</comment>
<dbReference type="Proteomes" id="UP001219934">
    <property type="component" value="Unassembled WGS sequence"/>
</dbReference>
<dbReference type="InterPro" id="IPR018155">
    <property type="entry name" value="Hyaluronidase"/>
</dbReference>
<keyword evidence="5 6" id="KW-0326">Glycosidase</keyword>
<dbReference type="PANTHER" id="PTHR11769">
    <property type="entry name" value="HYALURONIDASE"/>
    <property type="match status" value="1"/>
</dbReference>
<proteinExistence type="inferred from homology"/>
<organism evidence="10 11">
    <name type="scientific">Pogonophryne albipinna</name>
    <dbReference type="NCBI Taxonomy" id="1090488"/>
    <lineage>
        <taxon>Eukaryota</taxon>
        <taxon>Metazoa</taxon>
        <taxon>Chordata</taxon>
        <taxon>Craniata</taxon>
        <taxon>Vertebrata</taxon>
        <taxon>Euteleostomi</taxon>
        <taxon>Actinopterygii</taxon>
        <taxon>Neopterygii</taxon>
        <taxon>Teleostei</taxon>
        <taxon>Neoteleostei</taxon>
        <taxon>Acanthomorphata</taxon>
        <taxon>Eupercaria</taxon>
        <taxon>Perciformes</taxon>
        <taxon>Notothenioidei</taxon>
        <taxon>Pogonophryne</taxon>
    </lineage>
</organism>
<dbReference type="InterPro" id="IPR012337">
    <property type="entry name" value="RNaseH-like_sf"/>
</dbReference>
<keyword evidence="8" id="KW-0732">Signal</keyword>
<dbReference type="Pfam" id="PF05699">
    <property type="entry name" value="Dimer_Tnp_hAT"/>
    <property type="match status" value="1"/>
</dbReference>
<dbReference type="PRINTS" id="PR00846">
    <property type="entry name" value="GLHYDRLASE56"/>
</dbReference>
<gene>
    <name evidence="10" type="ORF">JOQ06_022398</name>
</gene>
<protein>
    <recommendedName>
        <fullName evidence="6">Hyaluronidase</fullName>
        <ecNumber evidence="6">3.2.1.35</ecNumber>
    </recommendedName>
</protein>
<dbReference type="Pfam" id="PF01630">
    <property type="entry name" value="Glyco_hydro_56"/>
    <property type="match status" value="1"/>
</dbReference>
<evidence type="ECO:0000256" key="7">
    <source>
        <dbReference type="SAM" id="MobiDB-lite"/>
    </source>
</evidence>
<evidence type="ECO:0000259" key="9">
    <source>
        <dbReference type="Pfam" id="PF05699"/>
    </source>
</evidence>
<evidence type="ECO:0000313" key="10">
    <source>
        <dbReference type="EMBL" id="KAJ4921596.1"/>
    </source>
</evidence>
<evidence type="ECO:0000256" key="6">
    <source>
        <dbReference type="RuleBase" id="RU610713"/>
    </source>
</evidence>
<keyword evidence="11" id="KW-1185">Reference proteome</keyword>
<dbReference type="EC" id="3.2.1.35" evidence="6"/>
<comment type="catalytic activity">
    <reaction evidence="1 6">
        <text>Random hydrolysis of (1-&gt;4)-linkages between N-acetyl-beta-D-glucosamine and D-glucuronate residues in hyaluronate.</text>
        <dbReference type="EC" id="3.2.1.35"/>
    </reaction>
</comment>
<evidence type="ECO:0000256" key="8">
    <source>
        <dbReference type="SAM" id="SignalP"/>
    </source>
</evidence>